<evidence type="ECO:0000259" key="1">
    <source>
        <dbReference type="Pfam" id="PF24137"/>
    </source>
</evidence>
<keyword evidence="4" id="KW-1185">Reference proteome</keyword>
<comment type="caution">
    <text evidence="3">The sequence shown here is derived from an EMBL/GenBank/DDBJ whole genome shotgun (WGS) entry which is preliminary data.</text>
</comment>
<name>A0A507AK03_9PEZI</name>
<dbReference type="AlphaFoldDB" id="A0A507AK03"/>
<reference evidence="3 4" key="1">
    <citation type="submission" date="2019-06" db="EMBL/GenBank/DDBJ databases">
        <title>Draft genome sequence of the filamentous fungus Phialemoniopsis curvata isolated from diesel fuel.</title>
        <authorList>
            <person name="Varaljay V.A."/>
            <person name="Lyon W.J."/>
            <person name="Crouch A.L."/>
            <person name="Drake C.E."/>
            <person name="Hollomon J.M."/>
            <person name="Nadeau L.J."/>
            <person name="Nunn H.S."/>
            <person name="Stevenson B.S."/>
            <person name="Bojanowski C.L."/>
            <person name="Crookes-Goodson W.J."/>
        </authorList>
    </citation>
    <scope>NUCLEOTIDE SEQUENCE [LARGE SCALE GENOMIC DNA]</scope>
    <source>
        <strain evidence="3 4">D216</strain>
    </source>
</reference>
<evidence type="ECO:0000259" key="2">
    <source>
        <dbReference type="Pfam" id="PF25581"/>
    </source>
</evidence>
<dbReference type="Pfam" id="PF24137">
    <property type="entry name" value="DA_N"/>
    <property type="match status" value="1"/>
</dbReference>
<accession>A0A507AK03</accession>
<proteinExistence type="predicted"/>
<dbReference type="Proteomes" id="UP000319257">
    <property type="component" value="Unassembled WGS sequence"/>
</dbReference>
<feature type="domain" description="Diels-Alderase N-terminal" evidence="1">
    <location>
        <begin position="53"/>
        <end position="227"/>
    </location>
</feature>
<dbReference type="InterPro" id="IPR057722">
    <property type="entry name" value="AsqO/PenF-like_C"/>
</dbReference>
<evidence type="ECO:0000313" key="3">
    <source>
        <dbReference type="EMBL" id="TPX07683.1"/>
    </source>
</evidence>
<dbReference type="InParanoid" id="A0A507AK03"/>
<sequence length="368" mass="39278">MLPQAFLGVAGCIGGFAKNCWEPRSVVVPPEPQAGDARFVTKGSEGPWDGAKISLVNATDFEWWYFDARSPSGDQGVAAWFMTASPAAWGLELPTTSWFIFHARFQDGTGYDAVVPAESAVINERGEGASGLWVGSGSGFAGAEDLSRFTLTFDVPDKDIHGVVDLTSTSRPRSAVRPAADSEADLMNVAGMGWAVSMPAGRSVAHVTVGDKAISFTNGGGYHDHNWGNTLPAWLNWYAVEGEFGPFVFSAIEAYKGPDGYFKYAWLSVHGKVILASLDEDVVSIRPWGNGAEYPPTGFQPQPLGFTLTFDAGEEGGKYRINFTNHGDSPSLPIAKGLAKWFGTVEGGKIGGEQYSGGGMSEWLDLAI</sequence>
<dbReference type="RefSeq" id="XP_030989394.1">
    <property type="nucleotide sequence ID" value="XM_031133213.1"/>
</dbReference>
<feature type="domain" description="AsqO/PenF-like C-terminal" evidence="2">
    <location>
        <begin position="235"/>
        <end position="364"/>
    </location>
</feature>
<dbReference type="STRING" id="1093900.A0A507AK03"/>
<evidence type="ECO:0000313" key="4">
    <source>
        <dbReference type="Proteomes" id="UP000319257"/>
    </source>
</evidence>
<dbReference type="GeneID" id="41978026"/>
<protein>
    <submittedName>
        <fullName evidence="3">Uncharacterized protein</fullName>
    </submittedName>
</protein>
<dbReference type="Pfam" id="PF25581">
    <property type="entry name" value="AsqO_C"/>
    <property type="match status" value="1"/>
</dbReference>
<dbReference type="OrthoDB" id="5344254at2759"/>
<organism evidence="3 4">
    <name type="scientific">Thyridium curvatum</name>
    <dbReference type="NCBI Taxonomy" id="1093900"/>
    <lineage>
        <taxon>Eukaryota</taxon>
        <taxon>Fungi</taxon>
        <taxon>Dikarya</taxon>
        <taxon>Ascomycota</taxon>
        <taxon>Pezizomycotina</taxon>
        <taxon>Sordariomycetes</taxon>
        <taxon>Sordariomycetidae</taxon>
        <taxon>Thyridiales</taxon>
        <taxon>Thyridiaceae</taxon>
        <taxon>Thyridium</taxon>
    </lineage>
</organism>
<dbReference type="EMBL" id="SKBQ01000087">
    <property type="protein sequence ID" value="TPX07683.1"/>
    <property type="molecule type" value="Genomic_DNA"/>
</dbReference>
<dbReference type="InterPro" id="IPR056402">
    <property type="entry name" value="DA_N"/>
</dbReference>
<dbReference type="SUPFAM" id="SSF159245">
    <property type="entry name" value="AttH-like"/>
    <property type="match status" value="1"/>
</dbReference>
<gene>
    <name evidence="3" type="ORF">E0L32_010579</name>
</gene>